<evidence type="ECO:0000256" key="1">
    <source>
        <dbReference type="ARBA" id="ARBA00000316"/>
    </source>
</evidence>
<evidence type="ECO:0000256" key="4">
    <source>
        <dbReference type="ARBA" id="ARBA00023235"/>
    </source>
</evidence>
<evidence type="ECO:0000256" key="2">
    <source>
        <dbReference type="ARBA" id="ARBA00001933"/>
    </source>
</evidence>
<evidence type="ECO:0000313" key="9">
    <source>
        <dbReference type="EMBL" id="AHF16364.1"/>
    </source>
</evidence>
<dbReference type="GO" id="GO:0008784">
    <property type="term" value="F:alanine racemase activity"/>
    <property type="evidence" value="ECO:0007669"/>
    <property type="project" value="UniProtKB-UniRule"/>
</dbReference>
<reference evidence="9 10" key="1">
    <citation type="submission" date="2013-12" db="EMBL/GenBank/DDBJ databases">
        <authorList>
            <consortium name="DOE Joint Genome Institute"/>
            <person name="Eisen J."/>
            <person name="Huntemann M."/>
            <person name="Han J."/>
            <person name="Chen A."/>
            <person name="Kyrpides N."/>
            <person name="Mavromatis K."/>
            <person name="Markowitz V."/>
            <person name="Palaniappan K."/>
            <person name="Ivanova N."/>
            <person name="Schaumberg A."/>
            <person name="Pati A."/>
            <person name="Liolios K."/>
            <person name="Nordberg H.P."/>
            <person name="Cantor M.N."/>
            <person name="Hua S.X."/>
            <person name="Woyke T."/>
        </authorList>
    </citation>
    <scope>NUCLEOTIDE SEQUENCE [LARGE SCALE GENOMIC DNA]</scope>
    <source>
        <strain evidence="10">DSM 19437</strain>
    </source>
</reference>
<evidence type="ECO:0000259" key="8">
    <source>
        <dbReference type="SMART" id="SM01005"/>
    </source>
</evidence>
<gene>
    <name evidence="9" type="ORF">NIASO_16765</name>
</gene>
<dbReference type="EMBL" id="CP007035">
    <property type="protein sequence ID" value="AHF16364.1"/>
    <property type="molecule type" value="Genomic_DNA"/>
</dbReference>
<dbReference type="InterPro" id="IPR029066">
    <property type="entry name" value="PLP-binding_barrel"/>
</dbReference>
<feature type="binding site" evidence="5 7">
    <location>
        <position position="592"/>
    </location>
    <ligand>
        <name>substrate</name>
    </ligand>
</feature>
<dbReference type="Pfam" id="PF01168">
    <property type="entry name" value="Ala_racemase_N"/>
    <property type="match status" value="1"/>
</dbReference>
<comment type="cofactor">
    <cofactor evidence="2 5 6">
        <name>pyridoxal 5'-phosphate</name>
        <dbReference type="ChEBI" id="CHEBI:597326"/>
    </cofactor>
</comment>
<dbReference type="KEGG" id="nso:NIASO_16765"/>
<dbReference type="FunFam" id="3.20.20.10:FF:000002">
    <property type="entry name" value="Alanine racemase"/>
    <property type="match status" value="1"/>
</dbReference>
<dbReference type="Gene3D" id="3.40.1190.10">
    <property type="entry name" value="Mur-like, catalytic domain"/>
    <property type="match status" value="1"/>
</dbReference>
<feature type="active site" description="Proton acceptor; specific for D-alanine" evidence="5">
    <location>
        <position position="494"/>
    </location>
</feature>
<dbReference type="Pfam" id="PF02875">
    <property type="entry name" value="Mur_ligase_C"/>
    <property type="match status" value="1"/>
</dbReference>
<feature type="active site" description="Proton acceptor; specific for L-alanine" evidence="5">
    <location>
        <position position="718"/>
    </location>
</feature>
<dbReference type="SUPFAM" id="SSF53244">
    <property type="entry name" value="MurD-like peptide ligases, peptide-binding domain"/>
    <property type="match status" value="1"/>
</dbReference>
<dbReference type="SUPFAM" id="SSF53623">
    <property type="entry name" value="MurD-like peptide ligases, catalytic domain"/>
    <property type="match status" value="1"/>
</dbReference>
<dbReference type="Pfam" id="PF00842">
    <property type="entry name" value="Ala_racemase_C"/>
    <property type="match status" value="1"/>
</dbReference>
<evidence type="ECO:0000256" key="5">
    <source>
        <dbReference type="HAMAP-Rule" id="MF_01201"/>
    </source>
</evidence>
<dbReference type="GO" id="GO:0005829">
    <property type="term" value="C:cytosol"/>
    <property type="evidence" value="ECO:0007669"/>
    <property type="project" value="TreeGrafter"/>
</dbReference>
<dbReference type="Gene3D" id="3.20.20.10">
    <property type="entry name" value="Alanine racemase"/>
    <property type="match status" value="1"/>
</dbReference>
<evidence type="ECO:0000256" key="3">
    <source>
        <dbReference type="ARBA" id="ARBA00022898"/>
    </source>
</evidence>
<dbReference type="InterPro" id="IPR035911">
    <property type="entry name" value="MurE/MurF_N"/>
</dbReference>
<dbReference type="RefSeq" id="WP_025299046.1">
    <property type="nucleotide sequence ID" value="NZ_CP007035.1"/>
</dbReference>
<dbReference type="CDD" id="cd00430">
    <property type="entry name" value="PLPDE_III_AR"/>
    <property type="match status" value="1"/>
</dbReference>
<dbReference type="InterPro" id="IPR004101">
    <property type="entry name" value="Mur_ligase_C"/>
</dbReference>
<dbReference type="GO" id="GO:0030170">
    <property type="term" value="F:pyridoxal phosphate binding"/>
    <property type="evidence" value="ECO:0007669"/>
    <property type="project" value="UniProtKB-UniRule"/>
</dbReference>
<keyword evidence="4 5" id="KW-0413">Isomerase</keyword>
<dbReference type="Pfam" id="PF08245">
    <property type="entry name" value="Mur_ligase_M"/>
    <property type="match status" value="1"/>
</dbReference>
<comment type="pathway">
    <text evidence="5">Amino-acid biosynthesis; D-alanine biosynthesis; D-alanine from L-alanine: step 1/1.</text>
</comment>
<dbReference type="NCBIfam" id="TIGR00492">
    <property type="entry name" value="alr"/>
    <property type="match status" value="1"/>
</dbReference>
<dbReference type="GO" id="GO:0030632">
    <property type="term" value="P:D-alanine biosynthetic process"/>
    <property type="evidence" value="ECO:0007669"/>
    <property type="project" value="UniProtKB-UniRule"/>
</dbReference>
<name>W0F4H5_9BACT</name>
<dbReference type="HAMAP" id="MF_01201">
    <property type="entry name" value="Ala_racemase"/>
    <property type="match status" value="1"/>
</dbReference>
<dbReference type="InterPro" id="IPR009006">
    <property type="entry name" value="Ala_racemase/Decarboxylase_C"/>
</dbReference>
<dbReference type="PANTHER" id="PTHR30511:SF0">
    <property type="entry name" value="ALANINE RACEMASE, CATABOLIC-RELATED"/>
    <property type="match status" value="1"/>
</dbReference>
<accession>W0F4H5</accession>
<dbReference type="InterPro" id="IPR036565">
    <property type="entry name" value="Mur-like_cat_sf"/>
</dbReference>
<protein>
    <recommendedName>
        <fullName evidence="5">Alanine racemase</fullName>
        <ecNumber evidence="5">5.1.1.1</ecNumber>
    </recommendedName>
</protein>
<feature type="binding site" evidence="5 7">
    <location>
        <position position="767"/>
    </location>
    <ligand>
        <name>substrate</name>
    </ligand>
</feature>
<dbReference type="InterPro" id="IPR001608">
    <property type="entry name" value="Ala_racemase_N"/>
</dbReference>
<feature type="modified residue" description="N6-(pyridoxal phosphate)lysine" evidence="5 6">
    <location>
        <position position="494"/>
    </location>
</feature>
<dbReference type="AlphaFoldDB" id="W0F4H5"/>
<dbReference type="InterPro" id="IPR013221">
    <property type="entry name" value="Mur_ligase_cen"/>
</dbReference>
<comment type="function">
    <text evidence="5">Catalyzes the interconversion of L-alanine and D-alanine. May also act on other amino acids.</text>
</comment>
<dbReference type="OrthoDB" id="9801978at2"/>
<dbReference type="InterPro" id="IPR011079">
    <property type="entry name" value="Ala_racemase_C"/>
</dbReference>
<feature type="domain" description="Alanine racemase C-terminal" evidence="8">
    <location>
        <begin position="697"/>
        <end position="822"/>
    </location>
</feature>
<evidence type="ECO:0000256" key="7">
    <source>
        <dbReference type="PIRSR" id="PIRSR600821-52"/>
    </source>
</evidence>
<proteinExistence type="inferred from homology"/>
<evidence type="ECO:0000313" key="10">
    <source>
        <dbReference type="Proteomes" id="UP000003586"/>
    </source>
</evidence>
<dbReference type="eggNOG" id="COG0787">
    <property type="taxonomic scope" value="Bacteria"/>
</dbReference>
<dbReference type="InterPro" id="IPR000821">
    <property type="entry name" value="Ala_racemase"/>
</dbReference>
<dbReference type="Gene3D" id="3.40.1390.10">
    <property type="entry name" value="MurE/MurF, N-terminal domain"/>
    <property type="match status" value="1"/>
</dbReference>
<dbReference type="UniPathway" id="UPA00042">
    <property type="reaction ID" value="UER00497"/>
</dbReference>
<dbReference type="SUPFAM" id="SSF51419">
    <property type="entry name" value="PLP-binding barrel"/>
    <property type="match status" value="1"/>
</dbReference>
<dbReference type="Proteomes" id="UP000003586">
    <property type="component" value="Chromosome"/>
</dbReference>
<sequence length="825" mass="91480">MAGQKYSIAQLAVVLRLPAITADGNVDTLLTDSRKLNNPAASLFFALPGPQRDGQAFIPELYKKDVRYFVVPEDMDTSGYPDAVFLKVPEPLHALQTIAAFHRHQFSIDTIGITGSNGKTVVKEWLYQLLQSYRNIVRSPKSYNSQLGVPLSIWQIAAENDLAIFEAGISKPGEMVRLQRLIDPTIGVLTNIGSAHSEGFVSDEEKLSEKLDLFSHAKVIIANRDNKLIASGIKKTGVPFFSWGTDESASVQVVEINTGNDATIISLKEKEGAPFEITIPFTDNASVENAITCATVLLYMKFDREMIVRGMKALQPVNMRMEFKQGINNCTIINDSYSADLTSLDIALQFLGQQAKGRKQTVILSDFFENGINDQQLYPAIYALLKRYGVQRLIGIGEKMQTVLAVLIRQTDAIDATFYLTTKEFLQHYHSTQYRDEYILVKGARRFGFERIVTLLEQKVHETVLEINLDAVAHNLKAFQQQLRPGVKLMAMVKAFAYGSGAAEIASVVQFHKADYLGVAYADEGVELRKAGITIPIMVLNVEASAFDAITDYNLEPDIFSFELLNSFEQHIKNAGLKNYPVHIEVETGMNRSGFAMEAIVVLADRLARNEFIRVQSCFSHLAASEDRVEDTFTLHQFTLLKKAAATLEQIIGYSFIKHIANTSAILRFPELQLDMVRLGIGLYGIGSTPAVSLQTVATLKTTISQIKRIQKGETVSYNRRGIAKEDSVIATIRIGYADGYNRRLGNGTGKVFVNGQLAPVMGTVCMDMTMIDITHIPEVREGDDAIVFGAAVTVQQLAEWVGTIPYEIMTGISQRVKRVYYGEG</sequence>
<dbReference type="GO" id="GO:0016881">
    <property type="term" value="F:acid-amino acid ligase activity"/>
    <property type="evidence" value="ECO:0007669"/>
    <property type="project" value="InterPro"/>
</dbReference>
<dbReference type="EC" id="5.1.1.1" evidence="5"/>
<dbReference type="GO" id="GO:0005524">
    <property type="term" value="F:ATP binding"/>
    <property type="evidence" value="ECO:0007669"/>
    <property type="project" value="InterPro"/>
</dbReference>
<dbReference type="PRINTS" id="PR00992">
    <property type="entry name" value="ALARACEMASE"/>
</dbReference>
<evidence type="ECO:0000256" key="6">
    <source>
        <dbReference type="PIRSR" id="PIRSR600821-50"/>
    </source>
</evidence>
<dbReference type="SMART" id="SM01005">
    <property type="entry name" value="Ala_racemase_C"/>
    <property type="match status" value="1"/>
</dbReference>
<dbReference type="SUPFAM" id="SSF63418">
    <property type="entry name" value="MurE/MurF N-terminal domain"/>
    <property type="match status" value="1"/>
</dbReference>
<dbReference type="eggNOG" id="COG0770">
    <property type="taxonomic scope" value="Bacteria"/>
</dbReference>
<dbReference type="Gene3D" id="2.40.37.10">
    <property type="entry name" value="Lyase, Ornithine Decarboxylase, Chain A, domain 1"/>
    <property type="match status" value="1"/>
</dbReference>
<dbReference type="InterPro" id="IPR036615">
    <property type="entry name" value="Mur_ligase_C_dom_sf"/>
</dbReference>
<comment type="catalytic activity">
    <reaction evidence="1 5">
        <text>L-alanine = D-alanine</text>
        <dbReference type="Rhea" id="RHEA:20249"/>
        <dbReference type="ChEBI" id="CHEBI:57416"/>
        <dbReference type="ChEBI" id="CHEBI:57972"/>
        <dbReference type="EC" id="5.1.1.1"/>
    </reaction>
</comment>
<dbReference type="PANTHER" id="PTHR30511">
    <property type="entry name" value="ALANINE RACEMASE"/>
    <property type="match status" value="1"/>
</dbReference>
<keyword evidence="3 5" id="KW-0663">Pyridoxal phosphate</keyword>
<dbReference type="NCBIfam" id="NF008897">
    <property type="entry name" value="PRK11930.1"/>
    <property type="match status" value="1"/>
</dbReference>
<dbReference type="HOGENOM" id="CLU_372082_0_0_10"/>
<organism evidence="9 10">
    <name type="scientific">Niabella soli DSM 19437</name>
    <dbReference type="NCBI Taxonomy" id="929713"/>
    <lineage>
        <taxon>Bacteria</taxon>
        <taxon>Pseudomonadati</taxon>
        <taxon>Bacteroidota</taxon>
        <taxon>Chitinophagia</taxon>
        <taxon>Chitinophagales</taxon>
        <taxon>Chitinophagaceae</taxon>
        <taxon>Niabella</taxon>
    </lineage>
</organism>
<dbReference type="STRING" id="929713.NIASO_16765"/>
<dbReference type="Gene3D" id="3.90.190.20">
    <property type="entry name" value="Mur ligase, C-terminal domain"/>
    <property type="match status" value="1"/>
</dbReference>
<keyword evidence="10" id="KW-1185">Reference proteome</keyword>
<comment type="similarity">
    <text evidence="5">Belongs to the alanine racemase family.</text>
</comment>
<dbReference type="SUPFAM" id="SSF50621">
    <property type="entry name" value="Alanine racemase C-terminal domain-like"/>
    <property type="match status" value="1"/>
</dbReference>